<sequence length="499" mass="56497">MDATQIVATTILAWVIWWVGHGLYNLYFHPLAGFPGPKLAAFSGLYKAWIDCVAQTGFVWTIKKLHKQYGEVIRVGPNELHFSQPATYLEIYNNHSRWDKEEALYHSFGEDRSSFGYLAYKDAKDRKDILSRVFSRRAIRDAEGIVRENAVKLCKSFERMQGRPVDLFYAYRCFSIDVITSLCFGNSANAINAPDHKAPIVVAMDASLPVFVRFKHAAWYKNMIIHCPPKLSRIISPETAGLVDLQQELKAQIADVTNNSDNLKKLPHSTTIYHQLLDPNNYRDKQVPDQGSLYEESQALMFGGADTTGTTLMHGTFYILTMPEVYKKLKEELQEAWPNLEQPPTLDTLEALPYLIGVIKESMRMSPGVFSPLPRVVPPVGATLAGKFVPGGSVVGMSSHFVHRSEEIFENSNAFDPERWLGPNAQSLDKWLVNFSRGPRMCLGFNLAWAELYLTFAYVFRSLEVEIESSSPKELKWRDVFLPEYFGPHLKANVTPVTS</sequence>
<protein>
    <submittedName>
        <fullName evidence="1">Uncharacterized protein</fullName>
    </submittedName>
</protein>
<accession>A0ACC3NTW6</accession>
<dbReference type="EMBL" id="JAUTXU010000014">
    <property type="protein sequence ID" value="KAK3722144.1"/>
    <property type="molecule type" value="Genomic_DNA"/>
</dbReference>
<proteinExistence type="predicted"/>
<evidence type="ECO:0000313" key="2">
    <source>
        <dbReference type="Proteomes" id="UP001281147"/>
    </source>
</evidence>
<keyword evidence="2" id="KW-1185">Reference proteome</keyword>
<organism evidence="1 2">
    <name type="scientific">Vermiconidia calcicola</name>
    <dbReference type="NCBI Taxonomy" id="1690605"/>
    <lineage>
        <taxon>Eukaryota</taxon>
        <taxon>Fungi</taxon>
        <taxon>Dikarya</taxon>
        <taxon>Ascomycota</taxon>
        <taxon>Pezizomycotina</taxon>
        <taxon>Dothideomycetes</taxon>
        <taxon>Dothideomycetidae</taxon>
        <taxon>Mycosphaerellales</taxon>
        <taxon>Extremaceae</taxon>
        <taxon>Vermiconidia</taxon>
    </lineage>
</organism>
<name>A0ACC3NTW6_9PEZI</name>
<comment type="caution">
    <text evidence="1">The sequence shown here is derived from an EMBL/GenBank/DDBJ whole genome shotgun (WGS) entry which is preliminary data.</text>
</comment>
<dbReference type="Proteomes" id="UP001281147">
    <property type="component" value="Unassembled WGS sequence"/>
</dbReference>
<reference evidence="1" key="1">
    <citation type="submission" date="2023-07" db="EMBL/GenBank/DDBJ databases">
        <title>Black Yeasts Isolated from many extreme environments.</title>
        <authorList>
            <person name="Coleine C."/>
            <person name="Stajich J.E."/>
            <person name="Selbmann L."/>
        </authorList>
    </citation>
    <scope>NUCLEOTIDE SEQUENCE</scope>
    <source>
        <strain evidence="1">CCFEE 5714</strain>
    </source>
</reference>
<gene>
    <name evidence="1" type="ORF">LTR37_002577</name>
</gene>
<evidence type="ECO:0000313" key="1">
    <source>
        <dbReference type="EMBL" id="KAK3722144.1"/>
    </source>
</evidence>